<dbReference type="Pfam" id="PF00151">
    <property type="entry name" value="Lipase"/>
    <property type="match status" value="1"/>
</dbReference>
<evidence type="ECO:0000256" key="3">
    <source>
        <dbReference type="ARBA" id="ARBA00022525"/>
    </source>
</evidence>
<keyword evidence="4 6" id="KW-1015">Disulfide bond</keyword>
<dbReference type="SUPFAM" id="SSF53474">
    <property type="entry name" value="alpha/beta-Hydrolases"/>
    <property type="match status" value="1"/>
</dbReference>
<name>A0AAV6ZP86_ENGPU</name>
<evidence type="ECO:0000313" key="8">
    <source>
        <dbReference type="EMBL" id="KAG8549257.1"/>
    </source>
</evidence>
<feature type="domain" description="Lipase" evidence="7">
    <location>
        <begin position="4"/>
        <end position="249"/>
    </location>
</feature>
<evidence type="ECO:0000313" key="9">
    <source>
        <dbReference type="Proteomes" id="UP000824782"/>
    </source>
</evidence>
<dbReference type="AlphaFoldDB" id="A0AAV6ZP86"/>
<comment type="subcellular location">
    <subcellularLocation>
        <location evidence="1 6">Secreted</location>
    </subcellularLocation>
</comment>
<comment type="catalytic activity">
    <reaction evidence="6">
        <text>a triacylglycerol + H2O = a diacylglycerol + a fatty acid + H(+)</text>
        <dbReference type="Rhea" id="RHEA:12044"/>
        <dbReference type="ChEBI" id="CHEBI:15377"/>
        <dbReference type="ChEBI" id="CHEBI:15378"/>
        <dbReference type="ChEBI" id="CHEBI:17855"/>
        <dbReference type="ChEBI" id="CHEBI:18035"/>
        <dbReference type="ChEBI" id="CHEBI:28868"/>
        <dbReference type="EC" id="3.1.1.3"/>
    </reaction>
</comment>
<proteinExistence type="inferred from homology"/>
<dbReference type="InterPro" id="IPR033906">
    <property type="entry name" value="Lipase_N"/>
</dbReference>
<evidence type="ECO:0000256" key="1">
    <source>
        <dbReference type="ARBA" id="ARBA00004613"/>
    </source>
</evidence>
<comment type="caution">
    <text evidence="8">The sequence shown here is derived from an EMBL/GenBank/DDBJ whole genome shotgun (WGS) entry which is preliminary data.</text>
</comment>
<dbReference type="GO" id="GO:0004465">
    <property type="term" value="F:lipoprotein lipase activity"/>
    <property type="evidence" value="ECO:0007669"/>
    <property type="project" value="TreeGrafter"/>
</dbReference>
<dbReference type="EMBL" id="WNYA01000208">
    <property type="protein sequence ID" value="KAG8549257.1"/>
    <property type="molecule type" value="Genomic_DNA"/>
</dbReference>
<keyword evidence="6" id="KW-0443">Lipid metabolism</keyword>
<keyword evidence="6" id="KW-0442">Lipid degradation</keyword>
<dbReference type="SUPFAM" id="SSF49723">
    <property type="entry name" value="Lipase/lipooxygenase domain (PLAT/LH2 domain)"/>
    <property type="match status" value="1"/>
</dbReference>
<accession>A0AAV6ZP86</accession>
<organism evidence="8 9">
    <name type="scientific">Engystomops pustulosus</name>
    <name type="common">Tungara frog</name>
    <name type="synonym">Physalaemus pustulosus</name>
    <dbReference type="NCBI Taxonomy" id="76066"/>
    <lineage>
        <taxon>Eukaryota</taxon>
        <taxon>Metazoa</taxon>
        <taxon>Chordata</taxon>
        <taxon>Craniata</taxon>
        <taxon>Vertebrata</taxon>
        <taxon>Euteleostomi</taxon>
        <taxon>Amphibia</taxon>
        <taxon>Batrachia</taxon>
        <taxon>Anura</taxon>
        <taxon>Neobatrachia</taxon>
        <taxon>Hyloidea</taxon>
        <taxon>Leptodactylidae</taxon>
        <taxon>Leiuperinae</taxon>
        <taxon>Engystomops</taxon>
    </lineage>
</organism>
<evidence type="ECO:0000256" key="4">
    <source>
        <dbReference type="ARBA" id="ARBA00023157"/>
    </source>
</evidence>
<dbReference type="InterPro" id="IPR013818">
    <property type="entry name" value="Lipase"/>
</dbReference>
<dbReference type="GO" id="GO:0005615">
    <property type="term" value="C:extracellular space"/>
    <property type="evidence" value="ECO:0007669"/>
    <property type="project" value="TreeGrafter"/>
</dbReference>
<dbReference type="InterPro" id="IPR002331">
    <property type="entry name" value="Lipase_panc"/>
</dbReference>
<keyword evidence="9" id="KW-1185">Reference proteome</keyword>
<reference evidence="8" key="1">
    <citation type="thesis" date="2020" institute="ProQuest LLC" country="789 East Eisenhower Parkway, Ann Arbor, MI, USA">
        <title>Comparative Genomics and Chromosome Evolution.</title>
        <authorList>
            <person name="Mudd A.B."/>
        </authorList>
    </citation>
    <scope>NUCLEOTIDE SEQUENCE</scope>
    <source>
        <strain evidence="8">237g6f4</strain>
        <tissue evidence="8">Blood</tissue>
    </source>
</reference>
<dbReference type="Proteomes" id="UP000824782">
    <property type="component" value="Unassembled WGS sequence"/>
</dbReference>
<dbReference type="EC" id="3.1.1.3" evidence="6"/>
<keyword evidence="3 6" id="KW-0964">Secreted</keyword>
<gene>
    <name evidence="8" type="ORF">GDO81_021828</name>
</gene>
<dbReference type="PANTHER" id="PTHR11610">
    <property type="entry name" value="LIPASE"/>
    <property type="match status" value="1"/>
</dbReference>
<dbReference type="InterPro" id="IPR036392">
    <property type="entry name" value="PLAT/LH2_dom_sf"/>
</dbReference>
<dbReference type="PANTHER" id="PTHR11610:SF182">
    <property type="entry name" value="TRIACYLGLYCEROL LIPASE"/>
    <property type="match status" value="1"/>
</dbReference>
<evidence type="ECO:0000256" key="2">
    <source>
        <dbReference type="ARBA" id="ARBA00010701"/>
    </source>
</evidence>
<dbReference type="Gene3D" id="3.40.50.1820">
    <property type="entry name" value="alpha/beta hydrolase"/>
    <property type="match status" value="1"/>
</dbReference>
<dbReference type="InterPro" id="IPR029058">
    <property type="entry name" value="AB_hydrolase_fold"/>
</dbReference>
<evidence type="ECO:0000256" key="6">
    <source>
        <dbReference type="RuleBase" id="RU362046"/>
    </source>
</evidence>
<protein>
    <recommendedName>
        <fullName evidence="6">Triacylglycerol lipase</fullName>
        <ecNumber evidence="6">3.1.1.3</ecNumber>
    </recommendedName>
    <alternativeName>
        <fullName evidence="6">Pancreatic lipase</fullName>
    </alternativeName>
</protein>
<evidence type="ECO:0000259" key="7">
    <source>
        <dbReference type="Pfam" id="PF00151"/>
    </source>
</evidence>
<dbReference type="CDD" id="cd00707">
    <property type="entry name" value="Pancreat_lipase_like"/>
    <property type="match status" value="1"/>
</dbReference>
<comment type="similarity">
    <text evidence="2 5">Belongs to the AB hydrolase superfamily. Lipase family.</text>
</comment>
<dbReference type="PRINTS" id="PR00823">
    <property type="entry name" value="PANCLIPASE"/>
</dbReference>
<dbReference type="InterPro" id="IPR000734">
    <property type="entry name" value="TAG_lipase"/>
</dbReference>
<dbReference type="Gene3D" id="2.60.60.20">
    <property type="entry name" value="PLAT/LH2 domain"/>
    <property type="match status" value="1"/>
</dbReference>
<evidence type="ECO:0000256" key="5">
    <source>
        <dbReference type="RuleBase" id="RU004262"/>
    </source>
</evidence>
<dbReference type="GO" id="GO:0016042">
    <property type="term" value="P:lipid catabolic process"/>
    <property type="evidence" value="ECO:0007669"/>
    <property type="project" value="UniProtKB-KW"/>
</dbReference>
<dbReference type="PRINTS" id="PR00821">
    <property type="entry name" value="TAGLIPASE"/>
</dbReference>
<sequence>MADKALNNWVSDMCQAILEAENVNCAGVDWRAGSGNVITYAQAANNIRVVGAEVAFLIETLKDLLGHPPSDIHLIGHSLGAHAAGDAGRRVPGIGRITGLDPAGPWFENTPIDVRLDPSDAEFVDVIHSDSKLFTGVGMISPIGHYDFYPNGGGHMTGCPNKISILSNSKDAFHILACNHFRSFLYFTYSVRHPGGLRGFPCDSYEDFLEGSCFPCPPGGCPSMGYYADSTPFNASMRQSFYLNTGGDVNHFSRWRYRVSVSLRGDGRVFGRLYVSLSAASGGNTSDHMVHRGLLVPGEKYSALVDSALRLHPTPNVTFHWSSRLNLFGVQLGAERIEVQTGEDGKIFSFCSNTTVPDSQGEDLDPCDEA</sequence>